<comment type="caution">
    <text evidence="15">The sequence shown here is derived from an EMBL/GenBank/DDBJ whole genome shotgun (WGS) entry which is preliminary data.</text>
</comment>
<keyword evidence="10" id="KW-0961">Cell wall biogenesis/degradation</keyword>
<dbReference type="GO" id="GO:0005886">
    <property type="term" value="C:plasma membrane"/>
    <property type="evidence" value="ECO:0007669"/>
    <property type="project" value="UniProtKB-SubCell"/>
</dbReference>
<evidence type="ECO:0000256" key="8">
    <source>
        <dbReference type="ARBA" id="ARBA00022989"/>
    </source>
</evidence>
<feature type="transmembrane region" description="Helical" evidence="11">
    <location>
        <begin position="604"/>
        <end position="623"/>
    </location>
</feature>
<accession>A0A7K3LPC9</accession>
<dbReference type="RefSeq" id="WP_059039331.1">
    <property type="nucleotide sequence ID" value="NZ_JAADZU010000030.1"/>
</dbReference>
<dbReference type="InterPro" id="IPR007680">
    <property type="entry name" value="Arabino_trans_central"/>
</dbReference>
<dbReference type="InterPro" id="IPR032731">
    <property type="entry name" value="Arabino_trans_C"/>
</dbReference>
<evidence type="ECO:0000313" key="15">
    <source>
        <dbReference type="EMBL" id="NDK90114.1"/>
    </source>
</evidence>
<evidence type="ECO:0000256" key="2">
    <source>
        <dbReference type="ARBA" id="ARBA00004651"/>
    </source>
</evidence>
<feature type="domain" description="Arabinosyltransferase C-terminal" evidence="13">
    <location>
        <begin position="739"/>
        <end position="1124"/>
    </location>
</feature>
<keyword evidence="5" id="KW-0328">Glycosyltransferase</keyword>
<dbReference type="InterPro" id="IPR040920">
    <property type="entry name" value="Arabino_trans_N"/>
</dbReference>
<evidence type="ECO:0000259" key="13">
    <source>
        <dbReference type="Pfam" id="PF14896"/>
    </source>
</evidence>
<dbReference type="GO" id="GO:0052636">
    <property type="term" value="F:arabinosyltransferase activity"/>
    <property type="evidence" value="ECO:0007669"/>
    <property type="project" value="InterPro"/>
</dbReference>
<keyword evidence="9 11" id="KW-0472">Membrane</keyword>
<evidence type="ECO:0000256" key="6">
    <source>
        <dbReference type="ARBA" id="ARBA00022679"/>
    </source>
</evidence>
<comment type="function">
    <text evidence="1">Arabinosyl transferase responsible for the polymerization of arabinose into the arabinan of arabinogalactan.</text>
</comment>
<keyword evidence="6 15" id="KW-0808">Transferase</keyword>
<feature type="transmembrane region" description="Helical" evidence="11">
    <location>
        <begin position="431"/>
        <end position="459"/>
    </location>
</feature>
<feature type="transmembrane region" description="Helical" evidence="11">
    <location>
        <begin position="578"/>
        <end position="598"/>
    </location>
</feature>
<gene>
    <name evidence="15" type="ORF">GYA93_11040</name>
</gene>
<evidence type="ECO:0000256" key="11">
    <source>
        <dbReference type="SAM" id="Phobius"/>
    </source>
</evidence>
<keyword evidence="7 11" id="KW-0812">Transmembrane</keyword>
<dbReference type="GO" id="GO:0071766">
    <property type="term" value="P:Actinobacterium-type cell wall biogenesis"/>
    <property type="evidence" value="ECO:0007669"/>
    <property type="project" value="InterPro"/>
</dbReference>
<organism evidence="15 16">
    <name type="scientific">Gordonia desulfuricans</name>
    <dbReference type="NCBI Taxonomy" id="89051"/>
    <lineage>
        <taxon>Bacteria</taxon>
        <taxon>Bacillati</taxon>
        <taxon>Actinomycetota</taxon>
        <taxon>Actinomycetes</taxon>
        <taxon>Mycobacteriales</taxon>
        <taxon>Gordoniaceae</taxon>
        <taxon>Gordonia</taxon>
    </lineage>
</organism>
<feature type="transmembrane region" description="Helical" evidence="11">
    <location>
        <begin position="274"/>
        <end position="292"/>
    </location>
</feature>
<dbReference type="Gene3D" id="3.40.190.160">
    <property type="match status" value="1"/>
</dbReference>
<proteinExistence type="inferred from homology"/>
<feature type="domain" description="Arabinofuranosyltransferase central" evidence="12">
    <location>
        <begin position="225"/>
        <end position="697"/>
    </location>
</feature>
<dbReference type="InterPro" id="IPR042486">
    <property type="entry name" value="Arabino_trans_C_2"/>
</dbReference>
<comment type="subcellular location">
    <subcellularLocation>
        <location evidence="2">Cell membrane</location>
        <topology evidence="2">Multi-pass membrane protein</topology>
    </subcellularLocation>
</comment>
<feature type="transmembrane region" description="Helical" evidence="11">
    <location>
        <begin position="35"/>
        <end position="56"/>
    </location>
</feature>
<reference evidence="15 16" key="1">
    <citation type="submission" date="2020-01" db="EMBL/GenBank/DDBJ databases">
        <title>Investigation of new actinobacteria for the biodesulphurisation of diesel fuel.</title>
        <authorList>
            <person name="Athi Narayanan S.M."/>
        </authorList>
    </citation>
    <scope>NUCLEOTIDE SEQUENCE [LARGE SCALE GENOMIC DNA]</scope>
    <source>
        <strain evidence="15 16">213E</strain>
    </source>
</reference>
<keyword evidence="8 11" id="KW-1133">Transmembrane helix</keyword>
<feature type="transmembrane region" description="Helical" evidence="11">
    <location>
        <begin position="344"/>
        <end position="366"/>
    </location>
</feature>
<dbReference type="Proteomes" id="UP000466307">
    <property type="component" value="Unassembled WGS sequence"/>
</dbReference>
<evidence type="ECO:0000259" key="12">
    <source>
        <dbReference type="Pfam" id="PF04602"/>
    </source>
</evidence>
<dbReference type="Gene3D" id="2.60.120.610">
    <property type="entry name" value="arabinofuranosyltransferase like domain"/>
    <property type="match status" value="1"/>
</dbReference>
<feature type="transmembrane region" description="Helical" evidence="11">
    <location>
        <begin position="480"/>
        <end position="502"/>
    </location>
</feature>
<feature type="domain" description="Arabinosyltransferas concanavalin like" evidence="14">
    <location>
        <begin position="60"/>
        <end position="221"/>
    </location>
</feature>
<dbReference type="EMBL" id="JAADZU010000030">
    <property type="protein sequence ID" value="NDK90114.1"/>
    <property type="molecule type" value="Genomic_DNA"/>
</dbReference>
<name>A0A7K3LPC9_9ACTN</name>
<comment type="similarity">
    <text evidence="3">Belongs to the emb family.</text>
</comment>
<dbReference type="Gene3D" id="2.60.120.940">
    <property type="entry name" value="EmbC, C-terminal domain, subdomain 2"/>
    <property type="match status" value="1"/>
</dbReference>
<evidence type="ECO:0000256" key="3">
    <source>
        <dbReference type="ARBA" id="ARBA00008195"/>
    </source>
</evidence>
<feature type="transmembrane region" description="Helical" evidence="11">
    <location>
        <begin position="726"/>
        <end position="746"/>
    </location>
</feature>
<evidence type="ECO:0000256" key="1">
    <source>
        <dbReference type="ARBA" id="ARBA00003001"/>
    </source>
</evidence>
<keyword evidence="16" id="KW-1185">Reference proteome</keyword>
<dbReference type="GO" id="GO:0071555">
    <property type="term" value="P:cell wall organization"/>
    <property type="evidence" value="ECO:0007669"/>
    <property type="project" value="UniProtKB-KW"/>
</dbReference>
<feature type="transmembrane region" description="Helical" evidence="11">
    <location>
        <begin position="676"/>
        <end position="696"/>
    </location>
</feature>
<protein>
    <submittedName>
        <fullName evidence="15">Arabinosyltransferase</fullName>
    </submittedName>
</protein>
<feature type="transmembrane region" description="Helical" evidence="11">
    <location>
        <begin position="635"/>
        <end position="656"/>
    </location>
</feature>
<dbReference type="Pfam" id="PF04602">
    <property type="entry name" value="Arabinose_trans"/>
    <property type="match status" value="1"/>
</dbReference>
<evidence type="ECO:0000256" key="4">
    <source>
        <dbReference type="ARBA" id="ARBA00022475"/>
    </source>
</evidence>
<dbReference type="Pfam" id="PF17689">
    <property type="entry name" value="Arabino_trans_N"/>
    <property type="match status" value="1"/>
</dbReference>
<keyword evidence="4" id="KW-1003">Cell membrane</keyword>
<dbReference type="InterPro" id="IPR027451">
    <property type="entry name" value="EmbABC_dom1"/>
</dbReference>
<feature type="transmembrane region" description="Helical" evidence="11">
    <location>
        <begin position="231"/>
        <end position="254"/>
    </location>
</feature>
<evidence type="ECO:0000259" key="14">
    <source>
        <dbReference type="Pfam" id="PF17689"/>
    </source>
</evidence>
<evidence type="ECO:0000256" key="5">
    <source>
        <dbReference type="ARBA" id="ARBA00022676"/>
    </source>
</evidence>
<feature type="transmembrane region" description="Helical" evidence="11">
    <location>
        <begin position="378"/>
        <end position="400"/>
    </location>
</feature>
<sequence length="1129" mass="119418">MTASSTPTSATPDRRGGQRVLHLGSRTLPSSPRTWAVVSAVAGSIAVLAAVLTPFLPVTAHTATITWPQAAAATPSVTAPLVAQTASGLDATIDCRVLTERPADADATSAVTVLSTMPRASQKATDNALIVTSGPSGVTVTTRGKPLATATTDQLGQCTRLHIWSSSTGVGARFDGVPGPDATGTAEASAQPQIAGLFTALNAEQVRLGDGMAVRIDVDNRFDTSPTALKLVVMIIGILAAIIAFIAIAALDVIGGHHRRIGRVDLRRLLMPRAADIAVTAILVIWHFLGAGSSDDGYILEMGRNSSDAGYLANYYRFYGAPEAPFDWYYSFLAHWSSVSTAGIWMRLPALIAGLLAWFVLSRVLLPRLGGAVRRSQWAMFTAAAVFLAFWMPFCSGLRAEPIIVLGSLLTWWGVEQAVATRRMLPAAGATLAACLTLALGPHGVIAVALLLAGSRPMLRNLRRRDRELRITWRGRPLPGTGLGALLAPIGAAVAVVVIVVFRDQTLMNVLEAIRIRYTVGPTLAWNQEFLRYYYLTLSTQDGSLVRRVPVTLLAAGLFVTLAVMLRRKRIRGVDPSPVWRLIGAVLLTVLLLSFTPTKWTVQFGIYAGLAAALAAVATVAVAQSSRRSPRNVAMYVAVLLFACAVSVAGQNAWGWSYDFGISWFDKAPVIGGHPLSTIFLILTVVALAVAMWFHLRIDVDAEHHRVRDAGGTPTRTQTAIASSPMLVIATLVVLIELVLFAKAAVARSDTYSTLGSNLRALTGNSCGMADRVLVEDDPNVGALQPIGTTDISRALAGDDNGFTADGVAGDLTPDATSLGAGTINTSGNLAQPFVVSGGAPGTTGGVIADPGVNGSHAALPFGLDPATTPVMGSYGHDNGTAELTTLPYALPARDSSPLIVITAAGPIASIDQDGVYTPGRLLQVQFGRVSGTGAFEQVGEPFTPIDPGPDRPNRSWRNLRIPMSAVPAEATALRIHALDDNLANDQWLAITPPRAPRLTTLQSTVGTTDPVLLDLSVGSQFPCQHPMTVSDGISEVPQWRIVPDQVTTNSKSKTWQASVNGGILTTVDALTSSSTMATYLENDWYRNWGGLQRLTPLVPDAQPAAVSVGEQRVWGWTRDGSIRVVAQK</sequence>
<feature type="transmembrane region" description="Helical" evidence="11">
    <location>
        <begin position="545"/>
        <end position="566"/>
    </location>
</feature>
<dbReference type="AlphaFoldDB" id="A0A7K3LPC9"/>
<evidence type="ECO:0000256" key="7">
    <source>
        <dbReference type="ARBA" id="ARBA00022692"/>
    </source>
</evidence>
<dbReference type="Pfam" id="PF14896">
    <property type="entry name" value="Arabino_trans_C"/>
    <property type="match status" value="1"/>
</dbReference>
<evidence type="ECO:0000256" key="10">
    <source>
        <dbReference type="ARBA" id="ARBA00023316"/>
    </source>
</evidence>
<evidence type="ECO:0000256" key="9">
    <source>
        <dbReference type="ARBA" id="ARBA00023136"/>
    </source>
</evidence>
<evidence type="ECO:0000313" key="16">
    <source>
        <dbReference type="Proteomes" id="UP000466307"/>
    </source>
</evidence>